<organism evidence="6 7">
    <name type="scientific">Angiostrongylus cantonensis</name>
    <name type="common">Rat lungworm</name>
    <dbReference type="NCBI Taxonomy" id="6313"/>
    <lineage>
        <taxon>Eukaryota</taxon>
        <taxon>Metazoa</taxon>
        <taxon>Ecdysozoa</taxon>
        <taxon>Nematoda</taxon>
        <taxon>Chromadorea</taxon>
        <taxon>Rhabditida</taxon>
        <taxon>Rhabditina</taxon>
        <taxon>Rhabditomorpha</taxon>
        <taxon>Strongyloidea</taxon>
        <taxon>Metastrongylidae</taxon>
        <taxon>Angiostrongylus</taxon>
    </lineage>
</organism>
<dbReference type="PROSITE" id="PS51864">
    <property type="entry name" value="ASTACIN"/>
    <property type="match status" value="1"/>
</dbReference>
<reference evidence="7" key="2">
    <citation type="submission" date="2016-04" db="UniProtKB">
        <authorList>
            <consortium name="WormBaseParasite"/>
        </authorList>
    </citation>
    <scope>IDENTIFICATION</scope>
</reference>
<feature type="active site" evidence="2">
    <location>
        <position position="89"/>
    </location>
</feature>
<dbReference type="Pfam" id="PF01400">
    <property type="entry name" value="Astacin"/>
    <property type="match status" value="1"/>
</dbReference>
<feature type="domain" description="Peptidase M12A" evidence="5">
    <location>
        <begin position="1"/>
        <end position="192"/>
    </location>
</feature>
<evidence type="ECO:0000256" key="4">
    <source>
        <dbReference type="SAM" id="MobiDB-lite"/>
    </source>
</evidence>
<dbReference type="AlphaFoldDB" id="A0A158PAV7"/>
<dbReference type="PRINTS" id="PR00480">
    <property type="entry name" value="ASTACIN"/>
</dbReference>
<dbReference type="SMART" id="SM00235">
    <property type="entry name" value="ZnMc"/>
    <property type="match status" value="1"/>
</dbReference>
<dbReference type="STRING" id="6313.A0A158PAV7"/>
<dbReference type="SUPFAM" id="SSF55486">
    <property type="entry name" value="Metalloproteases ('zincins'), catalytic domain"/>
    <property type="match status" value="1"/>
</dbReference>
<evidence type="ECO:0000313" key="6">
    <source>
        <dbReference type="Proteomes" id="UP000035642"/>
    </source>
</evidence>
<dbReference type="CDD" id="cd04280">
    <property type="entry name" value="ZnMc_astacin_like"/>
    <property type="match status" value="1"/>
</dbReference>
<proteinExistence type="predicted"/>
<keyword evidence="6" id="KW-1185">Reference proteome</keyword>
<dbReference type="InterPro" id="IPR001506">
    <property type="entry name" value="Peptidase_M12A"/>
</dbReference>
<dbReference type="PANTHER" id="PTHR10127">
    <property type="entry name" value="DISCOIDIN, CUB, EGF, LAMININ , AND ZINC METALLOPROTEASE DOMAIN CONTAINING"/>
    <property type="match status" value="1"/>
</dbReference>
<reference evidence="6" key="1">
    <citation type="submission" date="2012-09" db="EMBL/GenBank/DDBJ databases">
        <authorList>
            <person name="Martin A.A."/>
        </authorList>
    </citation>
    <scope>NUCLEOTIDE SEQUENCE</scope>
</reference>
<dbReference type="InterPro" id="IPR024079">
    <property type="entry name" value="MetalloPept_cat_dom_sf"/>
</dbReference>
<dbReference type="GO" id="GO:0006508">
    <property type="term" value="P:proteolysis"/>
    <property type="evidence" value="ECO:0007669"/>
    <property type="project" value="UniProtKB-KW"/>
</dbReference>
<evidence type="ECO:0000256" key="2">
    <source>
        <dbReference type="PROSITE-ProRule" id="PRU01211"/>
    </source>
</evidence>
<evidence type="ECO:0000259" key="5">
    <source>
        <dbReference type="PROSITE" id="PS51864"/>
    </source>
</evidence>
<evidence type="ECO:0000256" key="3">
    <source>
        <dbReference type="RuleBase" id="RU361183"/>
    </source>
</evidence>
<dbReference type="EC" id="3.4.24.-" evidence="3"/>
<protein>
    <recommendedName>
        <fullName evidence="3">Metalloendopeptidase</fullName>
        <ecNumber evidence="3">3.4.24.-</ecNumber>
    </recommendedName>
</protein>
<accession>A0A158PAV7</accession>
<feature type="region of interest" description="Disordered" evidence="4">
    <location>
        <begin position="202"/>
        <end position="224"/>
    </location>
</feature>
<name>A0A158PAV7_ANGCA</name>
<sequence>MVEKATSYNFTEQLDATELDTIKEAMKRIERNTCIRFRKRTSEADYIDIQNERGEGCYTSVGRLTGSSVLMLEAGEHSTCVVTEIVQHELLHVIGLWHEHMRYDRDKYIRVNYRNILPGERSQFDIVSRKESTLYNIPYDYKSVMHYGKTAFARPGTVTMETLDPRYTNVIGKQTDASSSDYKKVCNIYDCKVCNSGITREDDGNTDSWKPGPNPIPEPEPSVDKECSDKLTNVCRTVKQLGVLDCNYDYAKTFCCATCNAGESGGPDVYYNDH</sequence>
<feature type="binding site" evidence="2">
    <location>
        <position position="98"/>
    </location>
    <ligand>
        <name>Zn(2+)</name>
        <dbReference type="ChEBI" id="CHEBI:29105"/>
        <note>catalytic</note>
    </ligand>
</feature>
<dbReference type="InterPro" id="IPR006026">
    <property type="entry name" value="Peptidase_Metallo"/>
</dbReference>
<dbReference type="GO" id="GO:0008270">
    <property type="term" value="F:zinc ion binding"/>
    <property type="evidence" value="ECO:0007669"/>
    <property type="project" value="UniProtKB-UniRule"/>
</dbReference>
<feature type="binding site" evidence="2">
    <location>
        <position position="88"/>
    </location>
    <ligand>
        <name>Zn(2+)</name>
        <dbReference type="ChEBI" id="CHEBI:29105"/>
        <note>catalytic</note>
    </ligand>
</feature>
<feature type="binding site" evidence="2">
    <location>
        <position position="92"/>
    </location>
    <ligand>
        <name>Zn(2+)</name>
        <dbReference type="ChEBI" id="CHEBI:29105"/>
        <note>catalytic</note>
    </ligand>
</feature>
<keyword evidence="2 3" id="KW-0862">Zinc</keyword>
<comment type="caution">
    <text evidence="2">Lacks conserved residue(s) required for the propagation of feature annotation.</text>
</comment>
<keyword evidence="2 3" id="KW-0479">Metal-binding</keyword>
<dbReference type="PANTHER" id="PTHR10127:SF880">
    <property type="entry name" value="ZINC METALLOPROTEINASE NAS-5"/>
    <property type="match status" value="1"/>
</dbReference>
<keyword evidence="2 3" id="KW-0378">Hydrolase</keyword>
<keyword evidence="2 3" id="KW-0645">Protease</keyword>
<dbReference type="Gene3D" id="3.40.390.10">
    <property type="entry name" value="Collagenase (Catalytic Domain)"/>
    <property type="match status" value="1"/>
</dbReference>
<dbReference type="Proteomes" id="UP000035642">
    <property type="component" value="Unassembled WGS sequence"/>
</dbReference>
<evidence type="ECO:0000256" key="1">
    <source>
        <dbReference type="ARBA" id="ARBA00023157"/>
    </source>
</evidence>
<comment type="cofactor">
    <cofactor evidence="2 3">
        <name>Zn(2+)</name>
        <dbReference type="ChEBI" id="CHEBI:29105"/>
    </cofactor>
    <text evidence="2 3">Binds 1 zinc ion per subunit.</text>
</comment>
<keyword evidence="2 3" id="KW-0482">Metalloprotease</keyword>
<keyword evidence="1" id="KW-1015">Disulfide bond</keyword>
<dbReference type="WBParaSite" id="ACAC_0001006001-mRNA-1">
    <property type="protein sequence ID" value="ACAC_0001006001-mRNA-1"/>
    <property type="gene ID" value="ACAC_0001006001"/>
</dbReference>
<evidence type="ECO:0000313" key="7">
    <source>
        <dbReference type="WBParaSite" id="ACAC_0001006001-mRNA-1"/>
    </source>
</evidence>
<dbReference type="GO" id="GO:0004222">
    <property type="term" value="F:metalloendopeptidase activity"/>
    <property type="evidence" value="ECO:0007669"/>
    <property type="project" value="UniProtKB-UniRule"/>
</dbReference>
<dbReference type="InterPro" id="IPR034035">
    <property type="entry name" value="Astacin-like_dom"/>
</dbReference>